<sequence>MEEKAIAPQDIMGELSAAQEYRADEFASDEMVAARAGIFIIAITFIGLQIITTLIGYSDGFDFGENAVTYYPHRQAYEKSSRILTEDALKKRDRARFEALCRRVDTVLAGYHKIALQKTERDTHTLPLHQALESRKALRFETYRAARKHRST</sequence>
<accession>A0A450UGZ1</accession>
<gene>
    <name evidence="2" type="ORF">BECKH772A_GA0070896_1002317</name>
    <name evidence="3" type="ORF">BECKH772B_GA0070898_1002117</name>
    <name evidence="4" type="ORF">BECKH772C_GA0070978_1002117</name>
</gene>
<evidence type="ECO:0000256" key="1">
    <source>
        <dbReference type="SAM" id="Phobius"/>
    </source>
</evidence>
<keyword evidence="1" id="KW-1133">Transmembrane helix</keyword>
<dbReference type="EMBL" id="CAADFJ010000021">
    <property type="protein sequence ID" value="VFJ98420.1"/>
    <property type="molecule type" value="Genomic_DNA"/>
</dbReference>
<feature type="transmembrane region" description="Helical" evidence="1">
    <location>
        <begin position="36"/>
        <end position="57"/>
    </location>
</feature>
<dbReference type="EMBL" id="CAADFI010000021">
    <property type="protein sequence ID" value="VFJ91789.1"/>
    <property type="molecule type" value="Genomic_DNA"/>
</dbReference>
<keyword evidence="1" id="KW-0472">Membrane</keyword>
<proteinExistence type="predicted"/>
<dbReference type="AlphaFoldDB" id="A0A450UGZ1"/>
<evidence type="ECO:0000313" key="3">
    <source>
        <dbReference type="EMBL" id="VFJ91789.1"/>
    </source>
</evidence>
<reference evidence="3" key="1">
    <citation type="submission" date="2019-02" db="EMBL/GenBank/DDBJ databases">
        <authorList>
            <person name="Gruber-Vodicka R. H."/>
            <person name="Seah K. B. B."/>
        </authorList>
    </citation>
    <scope>NUCLEOTIDE SEQUENCE</scope>
    <source>
        <strain evidence="4">BECK_SA2B12</strain>
        <strain evidence="2">BECK_SA2B15</strain>
        <strain evidence="3">BECK_SA2B20</strain>
    </source>
</reference>
<organism evidence="3">
    <name type="scientific">Candidatus Kentrum eta</name>
    <dbReference type="NCBI Taxonomy" id="2126337"/>
    <lineage>
        <taxon>Bacteria</taxon>
        <taxon>Pseudomonadati</taxon>
        <taxon>Pseudomonadota</taxon>
        <taxon>Gammaproteobacteria</taxon>
        <taxon>Candidatus Kentrum</taxon>
    </lineage>
</organism>
<evidence type="ECO:0000313" key="2">
    <source>
        <dbReference type="EMBL" id="VFJ90697.1"/>
    </source>
</evidence>
<dbReference type="EMBL" id="CAADFG010000023">
    <property type="protein sequence ID" value="VFJ90697.1"/>
    <property type="molecule type" value="Genomic_DNA"/>
</dbReference>
<protein>
    <submittedName>
        <fullName evidence="3">Uncharacterized protein</fullName>
    </submittedName>
</protein>
<name>A0A450UGZ1_9GAMM</name>
<keyword evidence="1" id="KW-0812">Transmembrane</keyword>
<evidence type="ECO:0000313" key="4">
    <source>
        <dbReference type="EMBL" id="VFJ98420.1"/>
    </source>
</evidence>